<comment type="caution">
    <text evidence="2">The sequence shown here is derived from an EMBL/GenBank/DDBJ whole genome shotgun (WGS) entry which is preliminary data.</text>
</comment>
<accession>A0A919KGH5</accession>
<reference evidence="2" key="2">
    <citation type="submission" date="2020-09" db="EMBL/GenBank/DDBJ databases">
        <authorList>
            <person name="Sun Q."/>
            <person name="Ohkuma M."/>
        </authorList>
    </citation>
    <scope>NUCLEOTIDE SEQUENCE</scope>
    <source>
        <strain evidence="2">JCM 13306</strain>
    </source>
</reference>
<dbReference type="AlphaFoldDB" id="A0A919KGH5"/>
<keyword evidence="3" id="KW-1185">Reference proteome</keyword>
<gene>
    <name evidence="2" type="ORF">GCM10009090_05900</name>
</gene>
<dbReference type="EMBL" id="BNBA01000003">
    <property type="protein sequence ID" value="GHH48252.1"/>
    <property type="molecule type" value="Genomic_DNA"/>
</dbReference>
<evidence type="ECO:0000313" key="2">
    <source>
        <dbReference type="EMBL" id="GHH48252.1"/>
    </source>
</evidence>
<evidence type="ECO:0008006" key="4">
    <source>
        <dbReference type="Google" id="ProtNLM"/>
    </source>
</evidence>
<sequence>MRRWLLMSALPVLVAGCSCHRDPEAAAETPPAIPAAARDADTPATPADAPSSLGQDTASRQRFSRAATEASSTLRAYLTVLLNSKPDADAFWSGGKPAPRPDDTVLRTLQGLQSLRMETGAAQPLDREDPPRALEVPIRITAATAEGRRRFGGWYRMRMRVDGQGWEITSASIQPVLD</sequence>
<feature type="compositionally biased region" description="Polar residues" evidence="1">
    <location>
        <begin position="52"/>
        <end position="61"/>
    </location>
</feature>
<organism evidence="2 3">
    <name type="scientific">Xanthomonas boreopolis</name>
    <dbReference type="NCBI Taxonomy" id="86183"/>
    <lineage>
        <taxon>Bacteria</taxon>
        <taxon>Pseudomonadati</taxon>
        <taxon>Pseudomonadota</taxon>
        <taxon>Gammaproteobacteria</taxon>
        <taxon>Lysobacterales</taxon>
        <taxon>Lysobacteraceae</taxon>
        <taxon>Xanthomonas</taxon>
    </lineage>
</organism>
<evidence type="ECO:0000256" key="1">
    <source>
        <dbReference type="SAM" id="MobiDB-lite"/>
    </source>
</evidence>
<proteinExistence type="predicted"/>
<dbReference type="Proteomes" id="UP000623958">
    <property type="component" value="Unassembled WGS sequence"/>
</dbReference>
<protein>
    <recommendedName>
        <fullName evidence="4">Lipoprotein</fullName>
    </recommendedName>
</protein>
<feature type="region of interest" description="Disordered" evidence="1">
    <location>
        <begin position="23"/>
        <end position="66"/>
    </location>
</feature>
<dbReference type="PROSITE" id="PS51257">
    <property type="entry name" value="PROKAR_LIPOPROTEIN"/>
    <property type="match status" value="1"/>
</dbReference>
<reference evidence="2" key="1">
    <citation type="journal article" date="2014" name="Int. J. Syst. Evol. Microbiol.">
        <title>Complete genome sequence of Corynebacterium casei LMG S-19264T (=DSM 44701T), isolated from a smear-ripened cheese.</title>
        <authorList>
            <consortium name="US DOE Joint Genome Institute (JGI-PGF)"/>
            <person name="Walter F."/>
            <person name="Albersmeier A."/>
            <person name="Kalinowski J."/>
            <person name="Ruckert C."/>
        </authorList>
    </citation>
    <scope>NUCLEOTIDE SEQUENCE</scope>
    <source>
        <strain evidence="2">JCM 13306</strain>
    </source>
</reference>
<name>A0A919KGH5_9XANT</name>
<feature type="compositionally biased region" description="Low complexity" evidence="1">
    <location>
        <begin position="26"/>
        <end position="50"/>
    </location>
</feature>
<evidence type="ECO:0000313" key="3">
    <source>
        <dbReference type="Proteomes" id="UP000623958"/>
    </source>
</evidence>